<proteinExistence type="inferred from homology"/>
<dbReference type="InterPro" id="IPR011701">
    <property type="entry name" value="MFS"/>
</dbReference>
<dbReference type="InterPro" id="IPR044772">
    <property type="entry name" value="NO3_transporter"/>
</dbReference>
<keyword evidence="4 7" id="KW-1133">Transmembrane helix</keyword>
<feature type="transmembrane region" description="Helical" evidence="7">
    <location>
        <begin position="85"/>
        <end position="105"/>
    </location>
</feature>
<feature type="transmembrane region" description="Helical" evidence="7">
    <location>
        <begin position="145"/>
        <end position="166"/>
    </location>
</feature>
<evidence type="ECO:0000256" key="1">
    <source>
        <dbReference type="ARBA" id="ARBA00004141"/>
    </source>
</evidence>
<evidence type="ECO:0000259" key="8">
    <source>
        <dbReference type="PROSITE" id="PS50850"/>
    </source>
</evidence>
<feature type="non-terminal residue" evidence="9">
    <location>
        <position position="1"/>
    </location>
</feature>
<feature type="transmembrane region" description="Helical" evidence="7">
    <location>
        <begin position="229"/>
        <end position="248"/>
    </location>
</feature>
<feature type="domain" description="Major facilitator superfamily (MFS) profile" evidence="8">
    <location>
        <begin position="1"/>
        <end position="338"/>
    </location>
</feature>
<protein>
    <recommendedName>
        <fullName evidence="8">Major facilitator superfamily (MFS) profile domain-containing protein</fullName>
    </recommendedName>
</protein>
<organism evidence="9">
    <name type="scientific">marine metagenome</name>
    <dbReference type="NCBI Taxonomy" id="408172"/>
    <lineage>
        <taxon>unclassified sequences</taxon>
        <taxon>metagenomes</taxon>
        <taxon>ecological metagenomes</taxon>
    </lineage>
</organism>
<evidence type="ECO:0000256" key="6">
    <source>
        <dbReference type="ARBA" id="ARBA00023136"/>
    </source>
</evidence>
<accession>A0A382PYA7</accession>
<evidence type="ECO:0000256" key="5">
    <source>
        <dbReference type="ARBA" id="ARBA00023063"/>
    </source>
</evidence>
<dbReference type="Pfam" id="PF07690">
    <property type="entry name" value="MFS_1"/>
    <property type="match status" value="1"/>
</dbReference>
<dbReference type="EMBL" id="UINC01110384">
    <property type="protein sequence ID" value="SVC77857.1"/>
    <property type="molecule type" value="Genomic_DNA"/>
</dbReference>
<evidence type="ECO:0000256" key="2">
    <source>
        <dbReference type="ARBA" id="ARBA00008432"/>
    </source>
</evidence>
<feature type="transmembrane region" description="Helical" evidence="7">
    <location>
        <begin position="56"/>
        <end position="73"/>
    </location>
</feature>
<comment type="subcellular location">
    <subcellularLocation>
        <location evidence="1">Membrane</location>
        <topology evidence="1">Multi-pass membrane protein</topology>
    </subcellularLocation>
</comment>
<dbReference type="Gene3D" id="1.20.1250.20">
    <property type="entry name" value="MFS general substrate transporter like domains"/>
    <property type="match status" value="2"/>
</dbReference>
<dbReference type="SUPFAM" id="SSF103473">
    <property type="entry name" value="MFS general substrate transporter"/>
    <property type="match status" value="1"/>
</dbReference>
<dbReference type="PANTHER" id="PTHR23515">
    <property type="entry name" value="HIGH-AFFINITY NITRATE TRANSPORTER 2.3"/>
    <property type="match status" value="1"/>
</dbReference>
<name>A0A382PYA7_9ZZZZ</name>
<feature type="transmembrane region" description="Helical" evidence="7">
    <location>
        <begin position="117"/>
        <end position="139"/>
    </location>
</feature>
<dbReference type="InterPro" id="IPR020846">
    <property type="entry name" value="MFS_dom"/>
</dbReference>
<reference evidence="9" key="1">
    <citation type="submission" date="2018-05" db="EMBL/GenBank/DDBJ databases">
        <authorList>
            <person name="Lanie J.A."/>
            <person name="Ng W.-L."/>
            <person name="Kazmierczak K.M."/>
            <person name="Andrzejewski T.M."/>
            <person name="Davidsen T.M."/>
            <person name="Wayne K.J."/>
            <person name="Tettelin H."/>
            <person name="Glass J.I."/>
            <person name="Rusch D."/>
            <person name="Podicherti R."/>
            <person name="Tsui H.-C.T."/>
            <person name="Winkler M.E."/>
        </authorList>
    </citation>
    <scope>NUCLEOTIDE SEQUENCE</scope>
</reference>
<dbReference type="PROSITE" id="PS50850">
    <property type="entry name" value="MFS"/>
    <property type="match status" value="1"/>
</dbReference>
<evidence type="ECO:0000256" key="3">
    <source>
        <dbReference type="ARBA" id="ARBA00022692"/>
    </source>
</evidence>
<dbReference type="AlphaFoldDB" id="A0A382PYA7"/>
<dbReference type="GO" id="GO:0015112">
    <property type="term" value="F:nitrate transmembrane transporter activity"/>
    <property type="evidence" value="ECO:0007669"/>
    <property type="project" value="InterPro"/>
</dbReference>
<dbReference type="GO" id="GO:0042128">
    <property type="term" value="P:nitrate assimilation"/>
    <property type="evidence" value="ECO:0007669"/>
    <property type="project" value="UniProtKB-KW"/>
</dbReference>
<evidence type="ECO:0000256" key="7">
    <source>
        <dbReference type="SAM" id="Phobius"/>
    </source>
</evidence>
<dbReference type="InterPro" id="IPR036259">
    <property type="entry name" value="MFS_trans_sf"/>
</dbReference>
<sequence>SFVAWFNMAPFNTTLVRTMGLSQEQVNILMLSNVVLTIPARVLIGVWVDYFGPRKVFSSLLLFSAGVCFYFASGKTFEEFLIARLLMGIVGAGFVVGIKMIADWFPPNKMGIAQGIYAGWGNFGAAAAAFSFPIIATFFPEGTGWRVAIILNGILCAIWAIIYFYFAKENSEKSENSIVGLEHCIEVTSKKDIFLQILLLVPLYGAMAILVWKLSGHPLSLLSPTASKILNVGFFFLFACNVMHVLRFNLPKLAGSIPPEKQYEFKQIFILSMVYALAFGSQLAVVSMFPQFLESTFGLSVTTAGMVGSSFAILNLVSRPAGGWISDLIEKKRSLILF</sequence>
<comment type="similarity">
    <text evidence="2">Belongs to the major facilitator superfamily. Nitrate/nitrite porter (TC 2.A.1.8) family.</text>
</comment>
<evidence type="ECO:0000256" key="4">
    <source>
        <dbReference type="ARBA" id="ARBA00022989"/>
    </source>
</evidence>
<feature type="transmembrane region" description="Helical" evidence="7">
    <location>
        <begin position="268"/>
        <end position="289"/>
    </location>
</feature>
<evidence type="ECO:0000313" key="9">
    <source>
        <dbReference type="EMBL" id="SVC77857.1"/>
    </source>
</evidence>
<gene>
    <name evidence="9" type="ORF">METZ01_LOCUS330711</name>
</gene>
<keyword evidence="3 7" id="KW-0812">Transmembrane</keyword>
<feature type="transmembrane region" description="Helical" evidence="7">
    <location>
        <begin position="26"/>
        <end position="44"/>
    </location>
</feature>
<keyword evidence="5" id="KW-0534">Nitrate assimilation</keyword>
<feature type="transmembrane region" description="Helical" evidence="7">
    <location>
        <begin position="193"/>
        <end position="214"/>
    </location>
</feature>
<keyword evidence="6 7" id="KW-0472">Membrane</keyword>
<dbReference type="GO" id="GO:0016020">
    <property type="term" value="C:membrane"/>
    <property type="evidence" value="ECO:0007669"/>
    <property type="project" value="UniProtKB-SubCell"/>
</dbReference>
<feature type="transmembrane region" description="Helical" evidence="7">
    <location>
        <begin position="295"/>
        <end position="317"/>
    </location>
</feature>
<feature type="non-terminal residue" evidence="9">
    <location>
        <position position="338"/>
    </location>
</feature>